<reference evidence="7 8" key="1">
    <citation type="submission" date="2023-09" db="EMBL/GenBank/DDBJ databases">
        <title>Pangenome analysis of Batrachochytrium dendrobatidis and related Chytrids.</title>
        <authorList>
            <person name="Yacoub M.N."/>
            <person name="Stajich J.E."/>
            <person name="James T.Y."/>
        </authorList>
    </citation>
    <scope>NUCLEOTIDE SEQUENCE [LARGE SCALE GENOMIC DNA]</scope>
    <source>
        <strain evidence="7 8">JEL0888</strain>
    </source>
</reference>
<dbReference type="InterPro" id="IPR017441">
    <property type="entry name" value="Protein_kinase_ATP_BS"/>
</dbReference>
<feature type="domain" description="KA1" evidence="6">
    <location>
        <begin position="1052"/>
        <end position="1102"/>
    </location>
</feature>
<evidence type="ECO:0000259" key="5">
    <source>
        <dbReference type="PROSITE" id="PS50011"/>
    </source>
</evidence>
<feature type="compositionally biased region" description="Low complexity" evidence="4">
    <location>
        <begin position="627"/>
        <end position="643"/>
    </location>
</feature>
<feature type="region of interest" description="Disordered" evidence="4">
    <location>
        <begin position="410"/>
        <end position="482"/>
    </location>
</feature>
<dbReference type="SUPFAM" id="SSF56112">
    <property type="entry name" value="Protein kinase-like (PK-like)"/>
    <property type="match status" value="1"/>
</dbReference>
<organism evidence="7 8">
    <name type="scientific">Polyrhizophydium stewartii</name>
    <dbReference type="NCBI Taxonomy" id="2732419"/>
    <lineage>
        <taxon>Eukaryota</taxon>
        <taxon>Fungi</taxon>
        <taxon>Fungi incertae sedis</taxon>
        <taxon>Chytridiomycota</taxon>
        <taxon>Chytridiomycota incertae sedis</taxon>
        <taxon>Chytridiomycetes</taxon>
        <taxon>Rhizophydiales</taxon>
        <taxon>Rhizophydiales incertae sedis</taxon>
        <taxon>Polyrhizophydium</taxon>
    </lineage>
</organism>
<proteinExistence type="predicted"/>
<evidence type="ECO:0008006" key="9">
    <source>
        <dbReference type="Google" id="ProtNLM"/>
    </source>
</evidence>
<dbReference type="SMART" id="SM00220">
    <property type="entry name" value="S_TKc"/>
    <property type="match status" value="1"/>
</dbReference>
<dbReference type="PROSITE" id="PS50011">
    <property type="entry name" value="PROTEIN_KINASE_DOM"/>
    <property type="match status" value="1"/>
</dbReference>
<feature type="compositionally biased region" description="Polar residues" evidence="4">
    <location>
        <begin position="972"/>
        <end position="981"/>
    </location>
</feature>
<feature type="compositionally biased region" description="Polar residues" evidence="4">
    <location>
        <begin position="431"/>
        <end position="446"/>
    </location>
</feature>
<keyword evidence="8" id="KW-1185">Reference proteome</keyword>
<feature type="compositionally biased region" description="Polar residues" evidence="4">
    <location>
        <begin position="610"/>
        <end position="626"/>
    </location>
</feature>
<dbReference type="Pfam" id="PF02149">
    <property type="entry name" value="KA1"/>
    <property type="match status" value="1"/>
</dbReference>
<dbReference type="Pfam" id="PF00069">
    <property type="entry name" value="Pkinase"/>
    <property type="match status" value="1"/>
</dbReference>
<dbReference type="Proteomes" id="UP001527925">
    <property type="component" value="Unassembled WGS sequence"/>
</dbReference>
<feature type="compositionally biased region" description="Low complexity" evidence="4">
    <location>
        <begin position="839"/>
        <end position="850"/>
    </location>
</feature>
<feature type="compositionally biased region" description="Pro residues" evidence="4">
    <location>
        <begin position="319"/>
        <end position="337"/>
    </location>
</feature>
<dbReference type="InterPro" id="IPR000719">
    <property type="entry name" value="Prot_kinase_dom"/>
</dbReference>
<feature type="compositionally biased region" description="Low complexity" evidence="4">
    <location>
        <begin position="338"/>
        <end position="362"/>
    </location>
</feature>
<dbReference type="InterPro" id="IPR001772">
    <property type="entry name" value="KA1_dom"/>
</dbReference>
<evidence type="ECO:0000256" key="3">
    <source>
        <dbReference type="PROSITE-ProRule" id="PRU10141"/>
    </source>
</evidence>
<dbReference type="Gene3D" id="1.10.510.10">
    <property type="entry name" value="Transferase(Phosphotransferase) domain 1"/>
    <property type="match status" value="1"/>
</dbReference>
<feature type="region of interest" description="Disordered" evidence="4">
    <location>
        <begin position="969"/>
        <end position="998"/>
    </location>
</feature>
<evidence type="ECO:0000313" key="8">
    <source>
        <dbReference type="Proteomes" id="UP001527925"/>
    </source>
</evidence>
<feature type="region of interest" description="Disordered" evidence="4">
    <location>
        <begin position="1"/>
        <end position="25"/>
    </location>
</feature>
<feature type="domain" description="Protein kinase" evidence="5">
    <location>
        <begin position="28"/>
        <end position="286"/>
    </location>
</feature>
<feature type="compositionally biased region" description="Low complexity" evidence="4">
    <location>
        <begin position="857"/>
        <end position="869"/>
    </location>
</feature>
<feature type="compositionally biased region" description="Low complexity" evidence="4">
    <location>
        <begin position="982"/>
        <end position="996"/>
    </location>
</feature>
<keyword evidence="1 3" id="KW-0547">Nucleotide-binding</keyword>
<accession>A0ABR4NG71</accession>
<feature type="region of interest" description="Disordered" evidence="4">
    <location>
        <begin position="1029"/>
        <end position="1051"/>
    </location>
</feature>
<evidence type="ECO:0000313" key="7">
    <source>
        <dbReference type="EMBL" id="KAL2918469.1"/>
    </source>
</evidence>
<dbReference type="PROSITE" id="PS00107">
    <property type="entry name" value="PROTEIN_KINASE_ATP"/>
    <property type="match status" value="1"/>
</dbReference>
<evidence type="ECO:0000256" key="1">
    <source>
        <dbReference type="ARBA" id="ARBA00022741"/>
    </source>
</evidence>
<dbReference type="PANTHER" id="PTHR24346:SF110">
    <property type="entry name" value="NON-SPECIFIC SERINE_THREONINE PROTEIN KINASE"/>
    <property type="match status" value="1"/>
</dbReference>
<feature type="binding site" evidence="3">
    <location>
        <position position="57"/>
    </location>
    <ligand>
        <name>ATP</name>
        <dbReference type="ChEBI" id="CHEBI:30616"/>
    </ligand>
</feature>
<feature type="region of interest" description="Disordered" evidence="4">
    <location>
        <begin position="823"/>
        <end position="869"/>
    </location>
</feature>
<dbReference type="PANTHER" id="PTHR24346">
    <property type="entry name" value="MAP/MICROTUBULE AFFINITY-REGULATING KINASE"/>
    <property type="match status" value="1"/>
</dbReference>
<gene>
    <name evidence="7" type="ORF">HK105_201870</name>
</gene>
<dbReference type="EMBL" id="JADGIZ020000006">
    <property type="protein sequence ID" value="KAL2918469.1"/>
    <property type="molecule type" value="Genomic_DNA"/>
</dbReference>
<feature type="region of interest" description="Disordered" evidence="4">
    <location>
        <begin position="570"/>
        <end position="748"/>
    </location>
</feature>
<evidence type="ECO:0000256" key="4">
    <source>
        <dbReference type="SAM" id="MobiDB-lite"/>
    </source>
</evidence>
<feature type="region of interest" description="Disordered" evidence="4">
    <location>
        <begin position="307"/>
        <end position="369"/>
    </location>
</feature>
<dbReference type="PROSITE" id="PS50032">
    <property type="entry name" value="KA1"/>
    <property type="match status" value="1"/>
</dbReference>
<dbReference type="InterPro" id="IPR008271">
    <property type="entry name" value="Ser/Thr_kinase_AS"/>
</dbReference>
<feature type="compositionally biased region" description="Low complexity" evidence="4">
    <location>
        <begin position="650"/>
        <end position="695"/>
    </location>
</feature>
<name>A0ABR4NG71_9FUNG</name>
<sequence>MSYLPAAPAAHGRSTNPRKSQHSMFGPYRLGKTVGEGEFGKVKVAYHAESKQEVAIKLFKKESIDSPVRQNKLIREIRLLKSVDHPHIIRLYEVIETEHYIGMVMDLPLLFNYLLARRCLKEKEAGLFFAQLISAVSYMHSRGIVHRDLKLENLLLDGRRNIVVSDFGFANTFSPNTTSFMQTSCGSPCYAAPELVINDGYVGESADIWSCGVILYAMVCGYLPYDDDPANPDSDNINLLYKYILETEPEFPDYISESVKDLIRIILVPDPRKRATMAQIKAHKWLRPYVHIYENADVPEPAAVVPDVASPTRSAKSPTPVPTPQPPVATSPIPMPATAPATPGRGSPMSAMSASAPTSPTAEWTEPISPSDSPVYTMRPAMYVDVPPADQPLRAPEPYGDAQVPPANGMAAGAKHQPSIHMDGPTKRQKQQSSMPAISVTPSIPFQQRAVPESDVGRIGEYPDDEPAEISDTASRISANDASMSMSIDMSGRQAPTPGARDSMDSPQVPEAALAADHAADVDAVTIAAADAAAAAAAAAAASDLSPELAAAQEPSIAPAALRAEIDLIASPSPVPPPPSDSVSPHATPASLTSPGSPQPVVSDPAAPPTSDQLPAASSDTSVQQLPTSTAAAAAAAVATTAEEAPEPVSPVVVSPALDAAEPAETPALAPLSPVSPASPMASSPAESAESTDPAEAADKLAQLRAMPNPTLQRLVDSEAGAASGKSRSLDIPRSSLPATMAPHATKPARISTATTLGDSLVSGSLSAVPPGMHSPSTTRKNVQFTVDEEAESAASTAFDPYQGRGKSFDTRHFAASKDGALSDVEGYTTNPRGKHPTNASASNVGAGASPTSTAVGAARPSSSSQRSAGAFDYGRIKVHSGPIDQRALSSKPPPELLSEISALLAKMGMEVSRVEGEDFKLRVIRPKGLAIPDTLTGQNSDDTLARTAAGIADAIQKHPQIAEVAAAASTLGRSSSQNKRPSVSGGSSGAAASPPSGGPGRIANILASFPMSLVRRFRYMAQFGPRYDKGFDGHTQPDNLPPQKPSKSKAVDATVGEVRFHVTLHRIKNLPGLIVVDFKRLRGDIWEFKRLYHDIIPRLALQEKGI</sequence>
<dbReference type="PROSITE" id="PS00108">
    <property type="entry name" value="PROTEIN_KINASE_ST"/>
    <property type="match status" value="1"/>
</dbReference>
<comment type="caution">
    <text evidence="7">The sequence shown here is derived from an EMBL/GenBank/DDBJ whole genome shotgun (WGS) entry which is preliminary data.</text>
</comment>
<feature type="region of interest" description="Disordered" evidence="4">
    <location>
        <begin position="489"/>
        <end position="508"/>
    </location>
</feature>
<protein>
    <recommendedName>
        <fullName evidence="9">Non-specific serine/threonine protein kinase</fullName>
    </recommendedName>
</protein>
<dbReference type="InterPro" id="IPR011009">
    <property type="entry name" value="Kinase-like_dom_sf"/>
</dbReference>
<keyword evidence="2 3" id="KW-0067">ATP-binding</keyword>
<dbReference type="Gene3D" id="3.30.310.80">
    <property type="entry name" value="Kinase associated domain 1, KA1"/>
    <property type="match status" value="1"/>
</dbReference>
<dbReference type="CDD" id="cd14003">
    <property type="entry name" value="STKc_AMPK-like"/>
    <property type="match status" value="1"/>
</dbReference>
<evidence type="ECO:0000259" key="6">
    <source>
        <dbReference type="PROSITE" id="PS50032"/>
    </source>
</evidence>
<evidence type="ECO:0000256" key="2">
    <source>
        <dbReference type="ARBA" id="ARBA00022840"/>
    </source>
</evidence>
<feature type="compositionally biased region" description="Polar residues" evidence="4">
    <location>
        <begin position="472"/>
        <end position="482"/>
    </location>
</feature>